<accession>A0ABW8I2M1</accession>
<proteinExistence type="predicted"/>
<comment type="caution">
    <text evidence="2">The sequence shown here is derived from an EMBL/GenBank/DDBJ whole genome shotgun (WGS) entry which is preliminary data.</text>
</comment>
<gene>
    <name evidence="2" type="ORF">ACINKY_28550</name>
</gene>
<organism evidence="2 3">
    <name type="scientific">Paenibacillus illinoisensis</name>
    <dbReference type="NCBI Taxonomy" id="59845"/>
    <lineage>
        <taxon>Bacteria</taxon>
        <taxon>Bacillati</taxon>
        <taxon>Bacillota</taxon>
        <taxon>Bacilli</taxon>
        <taxon>Bacillales</taxon>
        <taxon>Paenibacillaceae</taxon>
        <taxon>Paenibacillus</taxon>
    </lineage>
</organism>
<dbReference type="Proteomes" id="UP001618531">
    <property type="component" value="Unassembled WGS sequence"/>
</dbReference>
<feature type="compositionally biased region" description="Basic residues" evidence="1">
    <location>
        <begin position="37"/>
        <end position="51"/>
    </location>
</feature>
<evidence type="ECO:0000313" key="3">
    <source>
        <dbReference type="Proteomes" id="UP001618531"/>
    </source>
</evidence>
<keyword evidence="3" id="KW-1185">Reference proteome</keyword>
<protein>
    <submittedName>
        <fullName evidence="2">Uncharacterized protein</fullName>
    </submittedName>
</protein>
<name>A0ABW8I2M1_9BACL</name>
<evidence type="ECO:0000313" key="2">
    <source>
        <dbReference type="EMBL" id="MFK0526166.1"/>
    </source>
</evidence>
<dbReference type="EMBL" id="JBIYSL010000011">
    <property type="protein sequence ID" value="MFK0526166.1"/>
    <property type="molecule type" value="Genomic_DNA"/>
</dbReference>
<sequence length="59" mass="7272">MDKAYFEEMHKLGHDDELRYRLHIRGVKQLLENQKKERIKRTRLPNLRKKKEPQAANWS</sequence>
<evidence type="ECO:0000256" key="1">
    <source>
        <dbReference type="SAM" id="MobiDB-lite"/>
    </source>
</evidence>
<reference evidence="2 3" key="1">
    <citation type="submission" date="2024-11" db="EMBL/GenBank/DDBJ databases">
        <title>Identification and Characterization of a Novel Fosfomycin Bacillithiol Transferase FosB8 in Paenibacillus illinoisensis.</title>
        <authorList>
            <person name="Lu W."/>
        </authorList>
    </citation>
    <scope>NUCLEOTIDE SEQUENCE [LARGE SCALE GENOMIC DNA]</scope>
    <source>
        <strain evidence="2 3">WP77</strain>
    </source>
</reference>
<feature type="region of interest" description="Disordered" evidence="1">
    <location>
        <begin position="35"/>
        <end position="59"/>
    </location>
</feature>